<comment type="similarity">
    <text evidence="1">Belongs to the peptidase S49 family.</text>
</comment>
<dbReference type="NCBIfam" id="TIGR00706">
    <property type="entry name" value="SppA_dom"/>
    <property type="match status" value="1"/>
</dbReference>
<gene>
    <name evidence="6" type="primary">sppA</name>
    <name evidence="6" type="ORF">CHH61_06820</name>
</gene>
<dbReference type="InterPro" id="IPR004635">
    <property type="entry name" value="Pept_S49_SppA"/>
</dbReference>
<evidence type="ECO:0000313" key="7">
    <source>
        <dbReference type="Proteomes" id="UP000216133"/>
    </source>
</evidence>
<keyword evidence="3" id="KW-0378">Hydrolase</keyword>
<dbReference type="Gene3D" id="3.90.226.10">
    <property type="entry name" value="2-enoyl-CoA Hydratase, Chain A, domain 1"/>
    <property type="match status" value="1"/>
</dbReference>
<dbReference type="Proteomes" id="UP000216133">
    <property type="component" value="Unassembled WGS sequence"/>
</dbReference>
<comment type="caution">
    <text evidence="6">The sequence shown here is derived from an EMBL/GenBank/DDBJ whole genome shotgun (WGS) entry which is preliminary data.</text>
</comment>
<evidence type="ECO:0000256" key="3">
    <source>
        <dbReference type="ARBA" id="ARBA00022801"/>
    </source>
</evidence>
<dbReference type="InterPro" id="IPR029045">
    <property type="entry name" value="ClpP/crotonase-like_dom_sf"/>
</dbReference>
<dbReference type="InterPro" id="IPR047272">
    <property type="entry name" value="S49_SppA_C"/>
</dbReference>
<dbReference type="RefSeq" id="WP_095327926.1">
    <property type="nucleotide sequence ID" value="NZ_NPBS01000030.1"/>
</dbReference>
<dbReference type="GO" id="GO:0004252">
    <property type="term" value="F:serine-type endopeptidase activity"/>
    <property type="evidence" value="ECO:0007669"/>
    <property type="project" value="InterPro"/>
</dbReference>
<feature type="domain" description="Peptidase S49" evidence="5">
    <location>
        <begin position="126"/>
        <end position="273"/>
    </location>
</feature>
<protein>
    <submittedName>
        <fullName evidence="6">Signal peptide peptidase SppA</fullName>
    </submittedName>
</protein>
<proteinExistence type="inferred from homology"/>
<evidence type="ECO:0000259" key="5">
    <source>
        <dbReference type="Pfam" id="PF01343"/>
    </source>
</evidence>
<organism evidence="6 7">
    <name type="scientific">Shouchella clausii</name>
    <name type="common">Alkalihalobacillus clausii</name>
    <dbReference type="NCBI Taxonomy" id="79880"/>
    <lineage>
        <taxon>Bacteria</taxon>
        <taxon>Bacillati</taxon>
        <taxon>Bacillota</taxon>
        <taxon>Bacilli</taxon>
        <taxon>Bacillales</taxon>
        <taxon>Bacillaceae</taxon>
        <taxon>Shouchella</taxon>
    </lineage>
</organism>
<dbReference type="InterPro" id="IPR001907">
    <property type="entry name" value="ClpP"/>
</dbReference>
<evidence type="ECO:0000256" key="4">
    <source>
        <dbReference type="ARBA" id="ARBA00022825"/>
    </source>
</evidence>
<evidence type="ECO:0000256" key="2">
    <source>
        <dbReference type="ARBA" id="ARBA00022670"/>
    </source>
</evidence>
<reference evidence="6 7" key="1">
    <citation type="submission" date="2017-07" db="EMBL/GenBank/DDBJ databases">
        <title>Isolation and whole genome analysis of endospore-forming bacteria from heroin.</title>
        <authorList>
            <person name="Kalinowski J."/>
            <person name="Ahrens B."/>
            <person name="Al-Dilaimi A."/>
            <person name="Winkler A."/>
            <person name="Wibberg D."/>
            <person name="Schleenbecker U."/>
            <person name="Ruckert C."/>
            <person name="Wolfel R."/>
            <person name="Grass G."/>
        </authorList>
    </citation>
    <scope>NUCLEOTIDE SEQUENCE [LARGE SCALE GENOMIC DNA]</scope>
    <source>
        <strain evidence="6 7">7523-2</strain>
    </source>
</reference>
<sequence>MKARRWIALGIGAFILLFSVITSLSLAMNTYSQANWLAGAYDESIVIQEGDPSGSIALLEVNGAIINTTGDSLFSAEGYNHSNFMDLFYQTMSSPDVEGIIIAVDSPGGGVLESAEIHDAVIEAQENYGKPVYISMGSMAASGGYYLAAPAEQIFAYPQTLTGSIGVIMSSLNITELLDKIGVEETVYKSGPYKDMMSGTRPPTEEEDEILQSIVDEYYDEFVEVIANGRGMDEERVRELGDGRIYTGRQALEAGLIDELGTINDVIAAMQRDLGSNYQVIAIEPKQGLTSMFGLAAEKIFGKAEQKQGLMELTEYNQPRAMYLYDYE</sequence>
<dbReference type="CDD" id="cd07023">
    <property type="entry name" value="S49_Sppa_N_C"/>
    <property type="match status" value="1"/>
</dbReference>
<dbReference type="GO" id="GO:0004176">
    <property type="term" value="F:ATP-dependent peptidase activity"/>
    <property type="evidence" value="ECO:0007669"/>
    <property type="project" value="InterPro"/>
</dbReference>
<keyword evidence="4" id="KW-0720">Serine protease</keyword>
<dbReference type="GO" id="GO:0006508">
    <property type="term" value="P:proteolysis"/>
    <property type="evidence" value="ECO:0007669"/>
    <property type="project" value="UniProtKB-KW"/>
</dbReference>
<keyword evidence="2" id="KW-0645">Protease</keyword>
<dbReference type="PANTHER" id="PTHR42987:SF7">
    <property type="entry name" value="SIGNAL PEPTIDE PEPTIDASE SPPA-RELATED"/>
    <property type="match status" value="1"/>
</dbReference>
<evidence type="ECO:0000256" key="1">
    <source>
        <dbReference type="ARBA" id="ARBA00008683"/>
    </source>
</evidence>
<dbReference type="SUPFAM" id="SSF52096">
    <property type="entry name" value="ClpP/crotonase"/>
    <property type="match status" value="1"/>
</dbReference>
<dbReference type="PRINTS" id="PR00127">
    <property type="entry name" value="CLPPROTEASEP"/>
</dbReference>
<evidence type="ECO:0000313" key="6">
    <source>
        <dbReference type="EMBL" id="PAF26735.1"/>
    </source>
</evidence>
<dbReference type="EMBL" id="NPBS01000030">
    <property type="protein sequence ID" value="PAF26735.1"/>
    <property type="molecule type" value="Genomic_DNA"/>
</dbReference>
<name>A0A268S2I3_SHOCL</name>
<dbReference type="AlphaFoldDB" id="A0A268S2I3"/>
<dbReference type="InterPro" id="IPR002142">
    <property type="entry name" value="Peptidase_S49"/>
</dbReference>
<dbReference type="PANTHER" id="PTHR42987">
    <property type="entry name" value="PEPTIDASE S49"/>
    <property type="match status" value="1"/>
</dbReference>
<dbReference type="Pfam" id="PF01343">
    <property type="entry name" value="Peptidase_S49"/>
    <property type="match status" value="1"/>
</dbReference>
<accession>A0A268S2I3</accession>